<gene>
    <name evidence="1" type="ORF">GCM10025881_01340</name>
</gene>
<sequence>MFAEQIDGYWALSDQLRGLMFAGHGPGGDAGLEDVLRAIAARATAAADAVAVIAQPRDS</sequence>
<dbReference type="EMBL" id="BSVB01000001">
    <property type="protein sequence ID" value="GMA93310.1"/>
    <property type="molecule type" value="Genomic_DNA"/>
</dbReference>
<evidence type="ECO:0000313" key="2">
    <source>
        <dbReference type="Proteomes" id="UP001157034"/>
    </source>
</evidence>
<keyword evidence="2" id="KW-1185">Reference proteome</keyword>
<comment type="caution">
    <text evidence="1">The sequence shown here is derived from an EMBL/GenBank/DDBJ whole genome shotgun (WGS) entry which is preliminary data.</text>
</comment>
<accession>A0ABQ6K2M8</accession>
<reference evidence="2" key="1">
    <citation type="journal article" date="2019" name="Int. J. Syst. Evol. Microbiol.">
        <title>The Global Catalogue of Microorganisms (GCM) 10K type strain sequencing project: providing services to taxonomists for standard genome sequencing and annotation.</title>
        <authorList>
            <consortium name="The Broad Institute Genomics Platform"/>
            <consortium name="The Broad Institute Genome Sequencing Center for Infectious Disease"/>
            <person name="Wu L."/>
            <person name="Ma J."/>
        </authorList>
    </citation>
    <scope>NUCLEOTIDE SEQUENCE [LARGE SCALE GENOMIC DNA]</scope>
    <source>
        <strain evidence="2">NBRC 108894</strain>
    </source>
</reference>
<proteinExistence type="predicted"/>
<dbReference type="Proteomes" id="UP001157034">
    <property type="component" value="Unassembled WGS sequence"/>
</dbReference>
<name>A0ABQ6K2M8_9MICO</name>
<organism evidence="1 2">
    <name type="scientific">Pseudolysinimonas kribbensis</name>
    <dbReference type="NCBI Taxonomy" id="433641"/>
    <lineage>
        <taxon>Bacteria</taxon>
        <taxon>Bacillati</taxon>
        <taxon>Actinomycetota</taxon>
        <taxon>Actinomycetes</taxon>
        <taxon>Micrococcales</taxon>
        <taxon>Microbacteriaceae</taxon>
        <taxon>Pseudolysinimonas</taxon>
    </lineage>
</organism>
<evidence type="ECO:0000313" key="1">
    <source>
        <dbReference type="EMBL" id="GMA93310.1"/>
    </source>
</evidence>
<protein>
    <submittedName>
        <fullName evidence="1">Uncharacterized protein</fullName>
    </submittedName>
</protein>